<evidence type="ECO:0000256" key="1">
    <source>
        <dbReference type="ARBA" id="ARBA00001913"/>
    </source>
</evidence>
<comment type="cofactor">
    <cofactor evidence="5">
        <name>thiamine diphosphate</name>
        <dbReference type="ChEBI" id="CHEBI:58937"/>
    </cofactor>
</comment>
<dbReference type="NCBIfam" id="NF004559">
    <property type="entry name" value="PRK05899.2-5"/>
    <property type="match status" value="1"/>
</dbReference>
<dbReference type="CTD" id="8277"/>
<evidence type="ECO:0000256" key="4">
    <source>
        <dbReference type="ARBA" id="ARBA00001946"/>
    </source>
</evidence>
<dbReference type="CDD" id="cd07033">
    <property type="entry name" value="TPP_PYR_DXS_TK_like"/>
    <property type="match status" value="1"/>
</dbReference>
<keyword evidence="12" id="KW-0460">Magnesium</keyword>
<dbReference type="InterPro" id="IPR051424">
    <property type="entry name" value="Transketolase-like"/>
</dbReference>
<comment type="similarity">
    <text evidence="6">Belongs to the transketolase family.</text>
</comment>
<evidence type="ECO:0000256" key="8">
    <source>
        <dbReference type="ARBA" id="ARBA00013152"/>
    </source>
</evidence>
<dbReference type="Pfam" id="PF02780">
    <property type="entry name" value="Transketolase_C"/>
    <property type="match status" value="1"/>
</dbReference>
<sequence length="590" mass="64538">MAEDPGPDAETIQVLRDMANRLRIRSIRATCSSSTNHPTTSGSAAEIMSVLFFYTMRYKQSEPENPDNDRFILSKRLSNVEVLSGWLEQGLGAACGMAYTGKYFDKASYRVYCLLGDSECSEGSVWEALAFASHYNLDNLVAIFDVNRLGPSSALPLEQCITIYQKRCEAFGWNTFMVDGHNVEALCQAFELATQVKNKPTAVVARTFKSRGIPTVEGAENWHGKPMPKERVDAIIKLIESQIETNSELVPKPPVEDSPLINIMEVKLTVPPNYRVGDKVATRNAYGLALAKLGHENERVIVLDGDTKNSTFSVTFQKEHPERFIECFIAEQNMVSVALGCATRGRTIPFASTFAAFWTRAFDQIRMGAISQTNVNLVGSHCGVSVGEDGPSQMALEDLAMFRVIPDCTIFYPSDAVSTEHAVYLAANIKGLCFIRTTRPETTVIYGPEELFEVGQAKVIRYSNNDKVTVIGAGVTLHEALAAADELFQQGILIRVIDLFTIKPLDIATIISCAHVTNGHIITVEDHYPEGGIGEAVSAAVAMEPGIVVHQLAVSGVPQSGQASQLLDMFGISARHIVETVKGIVMTEKN</sequence>
<dbReference type="GO" id="GO:0030976">
    <property type="term" value="F:thiamine pyrophosphate binding"/>
    <property type="evidence" value="ECO:0007669"/>
    <property type="project" value="TreeGrafter"/>
</dbReference>
<proteinExistence type="inferred from homology"/>
<dbReference type="PANTHER" id="PTHR43195">
    <property type="entry name" value="TRANSKETOLASE"/>
    <property type="match status" value="1"/>
</dbReference>
<dbReference type="Pfam" id="PF02779">
    <property type="entry name" value="Transket_pyr"/>
    <property type="match status" value="1"/>
</dbReference>
<comment type="cofactor">
    <cofactor evidence="4">
        <name>Mg(2+)</name>
        <dbReference type="ChEBI" id="CHEBI:18420"/>
    </cofactor>
</comment>
<evidence type="ECO:0000256" key="11">
    <source>
        <dbReference type="ARBA" id="ARBA00022837"/>
    </source>
</evidence>
<dbReference type="InterPro" id="IPR020826">
    <property type="entry name" value="Transketolase_BS"/>
</dbReference>
<evidence type="ECO:0000313" key="16">
    <source>
        <dbReference type="RefSeq" id="XP_006877294.1"/>
    </source>
</evidence>
<dbReference type="GO" id="GO:0046872">
    <property type="term" value="F:metal ion binding"/>
    <property type="evidence" value="ECO:0007669"/>
    <property type="project" value="UniProtKB-KW"/>
</dbReference>
<dbReference type="Pfam" id="PF00456">
    <property type="entry name" value="Transketolase_N"/>
    <property type="match status" value="1"/>
</dbReference>
<dbReference type="InterPro" id="IPR029061">
    <property type="entry name" value="THDP-binding"/>
</dbReference>
<comment type="cofactor">
    <cofactor evidence="1">
        <name>Ca(2+)</name>
        <dbReference type="ChEBI" id="CHEBI:29108"/>
    </cofactor>
</comment>
<evidence type="ECO:0000256" key="5">
    <source>
        <dbReference type="ARBA" id="ARBA00001964"/>
    </source>
</evidence>
<comment type="cofactor">
    <cofactor evidence="3">
        <name>Co(2+)</name>
        <dbReference type="ChEBI" id="CHEBI:48828"/>
    </cofactor>
</comment>
<evidence type="ECO:0000256" key="10">
    <source>
        <dbReference type="ARBA" id="ARBA00022723"/>
    </source>
</evidence>
<dbReference type="SUPFAM" id="SSF52922">
    <property type="entry name" value="TK C-terminal domain-like"/>
    <property type="match status" value="1"/>
</dbReference>
<keyword evidence="11" id="KW-0106">Calcium</keyword>
<dbReference type="FunFam" id="3.40.50.970:FF:000028">
    <property type="entry name" value="Transketolase isoform 1"/>
    <property type="match status" value="1"/>
</dbReference>
<dbReference type="OrthoDB" id="10267175at2759"/>
<evidence type="ECO:0000256" key="12">
    <source>
        <dbReference type="ARBA" id="ARBA00022842"/>
    </source>
</evidence>
<evidence type="ECO:0000256" key="9">
    <source>
        <dbReference type="ARBA" id="ARBA00022679"/>
    </source>
</evidence>
<evidence type="ECO:0000256" key="13">
    <source>
        <dbReference type="ARBA" id="ARBA00023052"/>
    </source>
</evidence>
<dbReference type="SUPFAM" id="SSF52518">
    <property type="entry name" value="Thiamin diphosphate-binding fold (THDP-binding)"/>
    <property type="match status" value="2"/>
</dbReference>
<reference evidence="16" key="1">
    <citation type="submission" date="2025-08" db="UniProtKB">
        <authorList>
            <consortium name="RefSeq"/>
        </authorList>
    </citation>
    <scope>IDENTIFICATION</scope>
    <source>
        <tissue evidence="16">Spleen</tissue>
    </source>
</reference>
<dbReference type="GO" id="GO:0004802">
    <property type="term" value="F:transketolase activity"/>
    <property type="evidence" value="ECO:0007669"/>
    <property type="project" value="UniProtKB-EC"/>
</dbReference>
<dbReference type="GO" id="GO:0005737">
    <property type="term" value="C:cytoplasm"/>
    <property type="evidence" value="ECO:0007669"/>
    <property type="project" value="UniProtKB-ARBA"/>
</dbReference>
<dbReference type="GeneID" id="102820757"/>
<dbReference type="Gene3D" id="3.40.50.970">
    <property type="match status" value="2"/>
</dbReference>
<evidence type="ECO:0000313" key="15">
    <source>
        <dbReference type="Proteomes" id="UP000504623"/>
    </source>
</evidence>
<dbReference type="EC" id="2.2.1.1" evidence="8"/>
<evidence type="ECO:0000256" key="3">
    <source>
        <dbReference type="ARBA" id="ARBA00001941"/>
    </source>
</evidence>
<protein>
    <recommendedName>
        <fullName evidence="8">transketolase</fullName>
        <ecNumber evidence="8">2.2.1.1</ecNumber>
    </recommendedName>
</protein>
<dbReference type="InterPro" id="IPR009014">
    <property type="entry name" value="Transketo_C/PFOR_II"/>
</dbReference>
<dbReference type="RefSeq" id="XP_006877294.1">
    <property type="nucleotide sequence ID" value="XM_006877232.1"/>
</dbReference>
<keyword evidence="13" id="KW-0786">Thiamine pyrophosphate</keyword>
<keyword evidence="15" id="KW-1185">Reference proteome</keyword>
<dbReference type="SMART" id="SM00861">
    <property type="entry name" value="Transket_pyr"/>
    <property type="match status" value="1"/>
</dbReference>
<comment type="subunit">
    <text evidence="7">Homodimer.</text>
</comment>
<evidence type="ECO:0000256" key="7">
    <source>
        <dbReference type="ARBA" id="ARBA00011738"/>
    </source>
</evidence>
<accession>A0A9B0UE76</accession>
<name>A0A9B0UE76_CHRAS</name>
<dbReference type="InterPro" id="IPR005475">
    <property type="entry name" value="Transketolase-like_Pyr-bd"/>
</dbReference>
<dbReference type="InterPro" id="IPR005474">
    <property type="entry name" value="Transketolase_N"/>
</dbReference>
<gene>
    <name evidence="16" type="primary">TKTL1</name>
</gene>
<organism evidence="15 16">
    <name type="scientific">Chrysochloris asiatica</name>
    <name type="common">Cape golden mole</name>
    <dbReference type="NCBI Taxonomy" id="185453"/>
    <lineage>
        <taxon>Eukaryota</taxon>
        <taxon>Metazoa</taxon>
        <taxon>Chordata</taxon>
        <taxon>Craniata</taxon>
        <taxon>Vertebrata</taxon>
        <taxon>Euteleostomi</taxon>
        <taxon>Mammalia</taxon>
        <taxon>Eutheria</taxon>
        <taxon>Afrotheria</taxon>
        <taxon>Chrysochloridae</taxon>
        <taxon>Chrysochlorinae</taxon>
        <taxon>Chrysochloris</taxon>
    </lineage>
</organism>
<evidence type="ECO:0000256" key="6">
    <source>
        <dbReference type="ARBA" id="ARBA00007131"/>
    </source>
</evidence>
<dbReference type="InterPro" id="IPR033248">
    <property type="entry name" value="Transketolase_C"/>
</dbReference>
<comment type="cofactor">
    <cofactor evidence="2">
        <name>Mn(2+)</name>
        <dbReference type="ChEBI" id="CHEBI:29035"/>
    </cofactor>
</comment>
<feature type="domain" description="Transketolase-like pyrimidine-binding" evidence="14">
    <location>
        <begin position="280"/>
        <end position="444"/>
    </location>
</feature>
<dbReference type="Proteomes" id="UP000504623">
    <property type="component" value="Unplaced"/>
</dbReference>
<dbReference type="AlphaFoldDB" id="A0A9B0UE76"/>
<dbReference type="PANTHER" id="PTHR43195:SF2">
    <property type="entry name" value="TRANSKETOLASE-LIKE PROTEIN 1"/>
    <property type="match status" value="1"/>
</dbReference>
<keyword evidence="10" id="KW-0479">Metal-binding</keyword>
<evidence type="ECO:0000259" key="14">
    <source>
        <dbReference type="SMART" id="SM00861"/>
    </source>
</evidence>
<dbReference type="PROSITE" id="PS00802">
    <property type="entry name" value="TRANSKETOLASE_2"/>
    <property type="match status" value="1"/>
</dbReference>
<dbReference type="Gene3D" id="3.40.50.920">
    <property type="match status" value="1"/>
</dbReference>
<keyword evidence="9" id="KW-0808">Transferase</keyword>
<evidence type="ECO:0000256" key="2">
    <source>
        <dbReference type="ARBA" id="ARBA00001936"/>
    </source>
</evidence>